<dbReference type="AlphaFoldDB" id="U6MA72"/>
<reference evidence="2" key="2">
    <citation type="submission" date="2013-10" db="EMBL/GenBank/DDBJ databases">
        <authorList>
            <person name="Aslett M."/>
        </authorList>
    </citation>
    <scope>NUCLEOTIDE SEQUENCE [LARGE SCALE GENOMIC DNA]</scope>
    <source>
        <strain evidence="2">Weybridge</strain>
    </source>
</reference>
<accession>U6MA72</accession>
<dbReference type="OrthoDB" id="347335at2759"/>
<evidence type="ECO:0000256" key="1">
    <source>
        <dbReference type="SAM" id="SignalP"/>
    </source>
</evidence>
<feature type="signal peptide" evidence="1">
    <location>
        <begin position="1"/>
        <end position="34"/>
    </location>
</feature>
<evidence type="ECO:0000313" key="3">
    <source>
        <dbReference type="Proteomes" id="UP000030763"/>
    </source>
</evidence>
<keyword evidence="3" id="KW-1185">Reference proteome</keyword>
<dbReference type="VEuPathDB" id="ToxoDB:EMWEY_00026160"/>
<dbReference type="GeneID" id="25336602"/>
<name>U6MA72_EIMMA</name>
<feature type="chain" id="PRO_5004675887" description="Transmembrane protein" evidence="1">
    <location>
        <begin position="35"/>
        <end position="121"/>
    </location>
</feature>
<dbReference type="Proteomes" id="UP000030763">
    <property type="component" value="Unassembled WGS sequence"/>
</dbReference>
<dbReference type="EMBL" id="HG721074">
    <property type="protein sequence ID" value="CDJ59953.1"/>
    <property type="molecule type" value="Genomic_DNA"/>
</dbReference>
<dbReference type="RefSeq" id="XP_013336598.1">
    <property type="nucleotide sequence ID" value="XM_013481144.1"/>
</dbReference>
<proteinExistence type="predicted"/>
<keyword evidence="1" id="KW-0732">Signal</keyword>
<protein>
    <recommendedName>
        <fullName evidence="4">Transmembrane protein</fullName>
    </recommendedName>
</protein>
<sequence length="121" mass="12355">MGTLQRQLGTGPAVRHAVLALLMLCLLFFPYGSSTIVASGGESFPDVAAPSGAVDASVPGTPAQNGLLLNEGAGAKEQTSNAGTSVVSAEQHDKGNLELLKALILEADATESEKLSDSQYL</sequence>
<reference evidence="2" key="1">
    <citation type="submission" date="2013-10" db="EMBL/GenBank/DDBJ databases">
        <title>Genomic analysis of the causative agents of coccidiosis in chickens.</title>
        <authorList>
            <person name="Reid A.J."/>
            <person name="Blake D."/>
            <person name="Billington K."/>
            <person name="Browne H."/>
            <person name="Dunn M."/>
            <person name="Hung S."/>
            <person name="Kawahara F."/>
            <person name="Miranda-Saavedra D."/>
            <person name="Mourier T."/>
            <person name="Nagra H."/>
            <person name="Otto T.D."/>
            <person name="Rawlings N."/>
            <person name="Sanchez A."/>
            <person name="Sanders M."/>
            <person name="Subramaniam C."/>
            <person name="Tay Y."/>
            <person name="Dear P."/>
            <person name="Doerig C."/>
            <person name="Gruber A."/>
            <person name="Parkinson J."/>
            <person name="Shirley M."/>
            <person name="Wan K.L."/>
            <person name="Berriman M."/>
            <person name="Tomley F."/>
            <person name="Pain A."/>
        </authorList>
    </citation>
    <scope>NUCLEOTIDE SEQUENCE [LARGE SCALE GENOMIC DNA]</scope>
    <source>
        <strain evidence="2">Weybridge</strain>
    </source>
</reference>
<evidence type="ECO:0008006" key="4">
    <source>
        <dbReference type="Google" id="ProtNLM"/>
    </source>
</evidence>
<evidence type="ECO:0000313" key="2">
    <source>
        <dbReference type="EMBL" id="CDJ59953.1"/>
    </source>
</evidence>
<dbReference type="OMA" id="VMACVVE"/>
<gene>
    <name evidence="2" type="ORF">EMWEY_00026160</name>
</gene>
<organism evidence="2 3">
    <name type="scientific">Eimeria maxima</name>
    <name type="common">Coccidian parasite</name>
    <dbReference type="NCBI Taxonomy" id="5804"/>
    <lineage>
        <taxon>Eukaryota</taxon>
        <taxon>Sar</taxon>
        <taxon>Alveolata</taxon>
        <taxon>Apicomplexa</taxon>
        <taxon>Conoidasida</taxon>
        <taxon>Coccidia</taxon>
        <taxon>Eucoccidiorida</taxon>
        <taxon>Eimeriorina</taxon>
        <taxon>Eimeriidae</taxon>
        <taxon>Eimeria</taxon>
    </lineage>
</organism>